<accession>A0A3M7QWV2</accession>
<name>A0A3M7QWV2_BRAPC</name>
<comment type="caution">
    <text evidence="1">The sequence shown here is derived from an EMBL/GenBank/DDBJ whole genome shotgun (WGS) entry which is preliminary data.</text>
</comment>
<reference evidence="1 2" key="1">
    <citation type="journal article" date="2018" name="Sci. Rep.">
        <title>Genomic signatures of local adaptation to the degree of environmental predictability in rotifers.</title>
        <authorList>
            <person name="Franch-Gras L."/>
            <person name="Hahn C."/>
            <person name="Garcia-Roger E.M."/>
            <person name="Carmona M.J."/>
            <person name="Serra M."/>
            <person name="Gomez A."/>
        </authorList>
    </citation>
    <scope>NUCLEOTIDE SEQUENCE [LARGE SCALE GENOMIC DNA]</scope>
    <source>
        <strain evidence="1">HYR1</strain>
    </source>
</reference>
<sequence length="91" mass="10980">MEKKSMFPKVKHLKGDKLIKHKKLNHLLYLFSQKNISAIKIPLFYDYFEIIIRFKNIENHRKIDKKKLNLCFSIELVFRGIILSRIAHFAH</sequence>
<proteinExistence type="predicted"/>
<gene>
    <name evidence="1" type="ORF">BpHYR1_033493</name>
</gene>
<organism evidence="1 2">
    <name type="scientific">Brachionus plicatilis</name>
    <name type="common">Marine rotifer</name>
    <name type="synonym">Brachionus muelleri</name>
    <dbReference type="NCBI Taxonomy" id="10195"/>
    <lineage>
        <taxon>Eukaryota</taxon>
        <taxon>Metazoa</taxon>
        <taxon>Spiralia</taxon>
        <taxon>Gnathifera</taxon>
        <taxon>Rotifera</taxon>
        <taxon>Eurotatoria</taxon>
        <taxon>Monogononta</taxon>
        <taxon>Pseudotrocha</taxon>
        <taxon>Ploima</taxon>
        <taxon>Brachionidae</taxon>
        <taxon>Brachionus</taxon>
    </lineage>
</organism>
<evidence type="ECO:0000313" key="2">
    <source>
        <dbReference type="Proteomes" id="UP000276133"/>
    </source>
</evidence>
<evidence type="ECO:0000313" key="1">
    <source>
        <dbReference type="EMBL" id="RNA15574.1"/>
    </source>
</evidence>
<dbReference type="Proteomes" id="UP000276133">
    <property type="component" value="Unassembled WGS sequence"/>
</dbReference>
<keyword evidence="2" id="KW-1185">Reference proteome</keyword>
<protein>
    <submittedName>
        <fullName evidence="1">Uncharacterized protein</fullName>
    </submittedName>
</protein>
<dbReference type="EMBL" id="REGN01004924">
    <property type="protein sequence ID" value="RNA15574.1"/>
    <property type="molecule type" value="Genomic_DNA"/>
</dbReference>
<dbReference type="AlphaFoldDB" id="A0A3M7QWV2"/>